<keyword evidence="4" id="KW-0812">Transmembrane</keyword>
<protein>
    <recommendedName>
        <fullName evidence="3">Selenoprotein K</fullName>
    </recommendedName>
</protein>
<comment type="subcellular location">
    <subcellularLocation>
        <location evidence="1">Membrane</location>
        <topology evidence="1">Single-pass membrane protein</topology>
    </subcellularLocation>
</comment>
<dbReference type="GO" id="GO:0006816">
    <property type="term" value="P:calcium ion transport"/>
    <property type="evidence" value="ECO:0007669"/>
    <property type="project" value="TreeGrafter"/>
</dbReference>
<dbReference type="Gene3D" id="3.30.420.40">
    <property type="match status" value="2"/>
</dbReference>
<feature type="region of interest" description="Disordered" evidence="10">
    <location>
        <begin position="400"/>
        <end position="433"/>
    </location>
</feature>
<dbReference type="Proteomes" id="UP001159641">
    <property type="component" value="Unassembled WGS sequence"/>
</dbReference>
<evidence type="ECO:0000313" key="11">
    <source>
        <dbReference type="EMBL" id="KAJ8788064.1"/>
    </source>
</evidence>
<organism evidence="11 12">
    <name type="scientific">Eschrichtius robustus</name>
    <name type="common">California gray whale</name>
    <name type="synonym">Eschrichtius gibbosus</name>
    <dbReference type="NCBI Taxonomy" id="9764"/>
    <lineage>
        <taxon>Eukaryota</taxon>
        <taxon>Metazoa</taxon>
        <taxon>Chordata</taxon>
        <taxon>Craniata</taxon>
        <taxon>Vertebrata</taxon>
        <taxon>Euteleostomi</taxon>
        <taxon>Mammalia</taxon>
        <taxon>Eutheria</taxon>
        <taxon>Laurasiatheria</taxon>
        <taxon>Artiodactyla</taxon>
        <taxon>Whippomorpha</taxon>
        <taxon>Cetacea</taxon>
        <taxon>Mysticeti</taxon>
        <taxon>Eschrichtiidae</taxon>
        <taxon>Eschrichtius</taxon>
    </lineage>
</organism>
<evidence type="ECO:0000256" key="2">
    <source>
        <dbReference type="ARBA" id="ARBA00008504"/>
    </source>
</evidence>
<comment type="function">
    <text evidence="8">Required for Ca(2+) flux in immune cells and plays a role in T-cell proliferation and in T-cell and neutrophil migration. Involved in endoplasmic reticulum-associated degradation (ERAD) of soluble glycosylated proteins. Required for palmitoylation and cell surface expression of CD36 and involved in macrophage uptake of low-density lipoprotein and in foam cell formation. Together with ZDHHC6, required for palmitoylation of ITPR1 in immune cells, leading to regulate ITPR1 stability and function. Plays a role in protection of cells from ER stress-induced apoptosis. Protects cells from oxidative stress when overexpressed in cardiomyocytes.</text>
</comment>
<proteinExistence type="inferred from homology"/>
<evidence type="ECO:0000256" key="9">
    <source>
        <dbReference type="ARBA" id="ARBA00046751"/>
    </source>
</evidence>
<sequence>MGSVHLPPQSLFCLFVACDVRGRSAEGDTESERGQTPLSLWRRRRSKMVYISNGQVLDSRSQSPWRLSFITDFFWGIAEFVVLFFRTLFQQDVKKRRGYGSSSDSRYDDGRGLEAGGASAAEMTQAEKGDTENGKEKGGEKEKEQRGVKRPIVPALVPESLQEQIQSNFIVVIHPGSTTLRIGRATDTLPASIPHVIARRHKQQGQPLYKDNWLLREGLNYYRCILLIPDIYNKQHVKELVNMILMKMGFSGIVVHQESVCATYGSGLSSTCIVDVGDQKTSVCCVEDGVSHRNTRGSVYVSSVSFTVVWQRDTNHIHSKALFGQDISGLQDHEFQIRHPDSPALLYQFRLGDEKLQAPMALFYPATFGIVGQKMTTLQHRSQGDPEDPHDEHYLLATQSKQEQSAKATADRKSASKPIGFEGDLRGQSSDLPERLHSQEVDLGSSQGDCLMAGNDSEEALTALMSRKTAISLFEGKALGLDKAILHSIDCCCKHVWEPGESNYRVQARV</sequence>
<dbReference type="Pfam" id="PF00022">
    <property type="entry name" value="Actin"/>
    <property type="match status" value="1"/>
</dbReference>
<dbReference type="InterPro" id="IPR004000">
    <property type="entry name" value="Actin"/>
</dbReference>
<feature type="compositionally biased region" description="Basic and acidic residues" evidence="10">
    <location>
        <begin position="125"/>
        <end position="147"/>
    </location>
</feature>
<evidence type="ECO:0000256" key="7">
    <source>
        <dbReference type="ARBA" id="ARBA00023136"/>
    </source>
</evidence>
<comment type="subunit">
    <text evidence="9">Interacts with DERL1, DERL2, DERL3 and SELENOS. The SELENOK-SELENOS complex interacts with VCP. Interacts with ZDHHC6.</text>
</comment>
<reference evidence="11 12" key="1">
    <citation type="submission" date="2022-11" db="EMBL/GenBank/DDBJ databases">
        <title>Whole genome sequence of Eschrichtius robustus ER-17-0199.</title>
        <authorList>
            <person name="Bruniche-Olsen A."/>
            <person name="Black A.N."/>
            <person name="Fields C.J."/>
            <person name="Walden K."/>
            <person name="Dewoody J.A."/>
        </authorList>
    </citation>
    <scope>NUCLEOTIDE SEQUENCE [LARGE SCALE GENOMIC DNA]</scope>
    <source>
        <strain evidence="11">ER-17-0199</strain>
        <tissue evidence="11">Blubber</tissue>
    </source>
</reference>
<evidence type="ECO:0000256" key="5">
    <source>
        <dbReference type="ARBA" id="ARBA00022933"/>
    </source>
</evidence>
<dbReference type="InterPro" id="IPR043129">
    <property type="entry name" value="ATPase_NBD"/>
</dbReference>
<dbReference type="EMBL" id="JAIQCJ010001648">
    <property type="protein sequence ID" value="KAJ8788064.1"/>
    <property type="molecule type" value="Genomic_DNA"/>
</dbReference>
<name>A0AB34H8T2_ESCRO</name>
<gene>
    <name evidence="11" type="ORF">J1605_022625</name>
</gene>
<evidence type="ECO:0000313" key="12">
    <source>
        <dbReference type="Proteomes" id="UP001159641"/>
    </source>
</evidence>
<keyword evidence="12" id="KW-1185">Reference proteome</keyword>
<dbReference type="GO" id="GO:0032469">
    <property type="term" value="P:endoplasmic reticulum calcium ion homeostasis"/>
    <property type="evidence" value="ECO:0007669"/>
    <property type="project" value="TreeGrafter"/>
</dbReference>
<dbReference type="Pfam" id="PF10961">
    <property type="entry name" value="SelK_SelG"/>
    <property type="match status" value="1"/>
</dbReference>
<evidence type="ECO:0000256" key="6">
    <source>
        <dbReference type="ARBA" id="ARBA00022989"/>
    </source>
</evidence>
<evidence type="ECO:0000256" key="8">
    <source>
        <dbReference type="ARBA" id="ARBA00045265"/>
    </source>
</evidence>
<keyword evidence="6" id="KW-1133">Transmembrane helix</keyword>
<dbReference type="Gene3D" id="3.90.640.10">
    <property type="entry name" value="Actin, Chain A, domain 4"/>
    <property type="match status" value="1"/>
</dbReference>
<dbReference type="GO" id="GO:0005794">
    <property type="term" value="C:Golgi apparatus"/>
    <property type="evidence" value="ECO:0007669"/>
    <property type="project" value="TreeGrafter"/>
</dbReference>
<evidence type="ECO:0000256" key="1">
    <source>
        <dbReference type="ARBA" id="ARBA00004167"/>
    </source>
</evidence>
<dbReference type="PANTHER" id="PTHR16875">
    <property type="entry name" value="SELENOPROTEIN K"/>
    <property type="match status" value="1"/>
</dbReference>
<dbReference type="InterPro" id="IPR024491">
    <property type="entry name" value="Se_SelK/SelG"/>
</dbReference>
<evidence type="ECO:0000256" key="3">
    <source>
        <dbReference type="ARBA" id="ARBA00020495"/>
    </source>
</evidence>
<keyword evidence="7" id="KW-0472">Membrane</keyword>
<dbReference type="SUPFAM" id="SSF53067">
    <property type="entry name" value="Actin-like ATPase domain"/>
    <property type="match status" value="2"/>
</dbReference>
<keyword evidence="5" id="KW-0712">Selenocysteine</keyword>
<accession>A0AB34H8T2</accession>
<dbReference type="AlphaFoldDB" id="A0AB34H8T2"/>
<evidence type="ECO:0000256" key="4">
    <source>
        <dbReference type="ARBA" id="ARBA00022692"/>
    </source>
</evidence>
<feature type="region of interest" description="Disordered" evidence="10">
    <location>
        <begin position="97"/>
        <end position="149"/>
    </location>
</feature>
<dbReference type="PANTHER" id="PTHR16875:SF0">
    <property type="entry name" value="SELENOPROTEIN K"/>
    <property type="match status" value="1"/>
</dbReference>
<evidence type="ECO:0000256" key="10">
    <source>
        <dbReference type="SAM" id="MobiDB-lite"/>
    </source>
</evidence>
<comment type="similarity">
    <text evidence="2">Belongs to the selenoprotein K family.</text>
</comment>
<dbReference type="GO" id="GO:0005789">
    <property type="term" value="C:endoplasmic reticulum membrane"/>
    <property type="evidence" value="ECO:0007669"/>
    <property type="project" value="TreeGrafter"/>
</dbReference>
<comment type="caution">
    <text evidence="11">The sequence shown here is derived from an EMBL/GenBank/DDBJ whole genome shotgun (WGS) entry which is preliminary data.</text>
</comment>